<evidence type="ECO:0008006" key="3">
    <source>
        <dbReference type="Google" id="ProtNLM"/>
    </source>
</evidence>
<protein>
    <recommendedName>
        <fullName evidence="3">Glycosyl transferase family 1 domain-containing protein</fullName>
    </recommendedName>
</protein>
<name>A0A225D6Q6_9BACT</name>
<evidence type="ECO:0000313" key="1">
    <source>
        <dbReference type="EMBL" id="OWK35334.1"/>
    </source>
</evidence>
<sequence>MAVEAMANGIPVIGSARGGLVEVLREGGVTVDIPVKHTPDTRTPPTQDEVKDWVTAIVHLWDSPSEYVRLAERAKETAAQLWHSNVLIPRWIHFLSQICKRI</sequence>
<keyword evidence="2" id="KW-1185">Reference proteome</keyword>
<dbReference type="AlphaFoldDB" id="A0A225D6Q6"/>
<dbReference type="EMBL" id="NIDE01000018">
    <property type="protein sequence ID" value="OWK35334.1"/>
    <property type="molecule type" value="Genomic_DNA"/>
</dbReference>
<comment type="caution">
    <text evidence="1">The sequence shown here is derived from an EMBL/GenBank/DDBJ whole genome shotgun (WGS) entry which is preliminary data.</text>
</comment>
<dbReference type="Pfam" id="PF20706">
    <property type="entry name" value="GT4-conflict"/>
    <property type="match status" value="1"/>
</dbReference>
<dbReference type="SUPFAM" id="SSF53756">
    <property type="entry name" value="UDP-Glycosyltransferase/glycogen phosphorylase"/>
    <property type="match status" value="1"/>
</dbReference>
<dbReference type="Proteomes" id="UP000214646">
    <property type="component" value="Unassembled WGS sequence"/>
</dbReference>
<proteinExistence type="predicted"/>
<gene>
    <name evidence="1" type="ORF">FRUB_09495</name>
</gene>
<reference evidence="2" key="1">
    <citation type="submission" date="2017-06" db="EMBL/GenBank/DDBJ databases">
        <title>Genome analysis of Fimbriiglobus ruber SP5, the first member of the order Planctomycetales with confirmed chitinolytic capability.</title>
        <authorList>
            <person name="Ravin N.V."/>
            <person name="Rakitin A.L."/>
            <person name="Ivanova A.A."/>
            <person name="Beletsky A.V."/>
            <person name="Kulichevskaya I.S."/>
            <person name="Mardanov A.V."/>
            <person name="Dedysh S.N."/>
        </authorList>
    </citation>
    <scope>NUCLEOTIDE SEQUENCE [LARGE SCALE GENOMIC DNA]</scope>
    <source>
        <strain evidence="2">SP5</strain>
    </source>
</reference>
<evidence type="ECO:0000313" key="2">
    <source>
        <dbReference type="Proteomes" id="UP000214646"/>
    </source>
</evidence>
<accession>A0A225D6Q6</accession>
<dbReference type="Gene3D" id="3.40.50.2000">
    <property type="entry name" value="Glycogen Phosphorylase B"/>
    <property type="match status" value="1"/>
</dbReference>
<organism evidence="1 2">
    <name type="scientific">Fimbriiglobus ruber</name>
    <dbReference type="NCBI Taxonomy" id="1908690"/>
    <lineage>
        <taxon>Bacteria</taxon>
        <taxon>Pseudomonadati</taxon>
        <taxon>Planctomycetota</taxon>
        <taxon>Planctomycetia</taxon>
        <taxon>Gemmatales</taxon>
        <taxon>Gemmataceae</taxon>
        <taxon>Fimbriiglobus</taxon>
    </lineage>
</organism>